<evidence type="ECO:0000313" key="1">
    <source>
        <dbReference type="EMBL" id="KAI0094126.1"/>
    </source>
</evidence>
<dbReference type="EMBL" id="MU274900">
    <property type="protein sequence ID" value="KAI0094126.1"/>
    <property type="molecule type" value="Genomic_DNA"/>
</dbReference>
<protein>
    <submittedName>
        <fullName evidence="1">Uncharacterized protein</fullName>
    </submittedName>
</protein>
<accession>A0ACB8UIJ6</accession>
<proteinExistence type="predicted"/>
<reference evidence="1" key="1">
    <citation type="journal article" date="2021" name="Environ. Microbiol.">
        <title>Gene family expansions and transcriptome signatures uncover fungal adaptations to wood decay.</title>
        <authorList>
            <person name="Hage H."/>
            <person name="Miyauchi S."/>
            <person name="Viragh M."/>
            <person name="Drula E."/>
            <person name="Min B."/>
            <person name="Chaduli D."/>
            <person name="Navarro D."/>
            <person name="Favel A."/>
            <person name="Norest M."/>
            <person name="Lesage-Meessen L."/>
            <person name="Balint B."/>
            <person name="Merenyi Z."/>
            <person name="de Eugenio L."/>
            <person name="Morin E."/>
            <person name="Martinez A.T."/>
            <person name="Baldrian P."/>
            <person name="Stursova M."/>
            <person name="Martinez M.J."/>
            <person name="Novotny C."/>
            <person name="Magnuson J.K."/>
            <person name="Spatafora J.W."/>
            <person name="Maurice S."/>
            <person name="Pangilinan J."/>
            <person name="Andreopoulos W."/>
            <person name="LaButti K."/>
            <person name="Hundley H."/>
            <person name="Na H."/>
            <person name="Kuo A."/>
            <person name="Barry K."/>
            <person name="Lipzen A."/>
            <person name="Henrissat B."/>
            <person name="Riley R."/>
            <person name="Ahrendt S."/>
            <person name="Nagy L.G."/>
            <person name="Grigoriev I.V."/>
            <person name="Martin F."/>
            <person name="Rosso M.N."/>
        </authorList>
    </citation>
    <scope>NUCLEOTIDE SEQUENCE</scope>
    <source>
        <strain evidence="1">CBS 384.51</strain>
    </source>
</reference>
<keyword evidence="2" id="KW-1185">Reference proteome</keyword>
<name>A0ACB8UIJ6_9APHY</name>
<gene>
    <name evidence="1" type="ORF">BDY19DRAFT_901392</name>
</gene>
<evidence type="ECO:0000313" key="2">
    <source>
        <dbReference type="Proteomes" id="UP001055072"/>
    </source>
</evidence>
<sequence length="104" mass="11489">MTYYVLSRMGSSTAMESDNRSFCGLQNHVAHSRCIPRSSSQGRFAPIIKFIAHVVTSGDTLGAFSTVLMQCTYQERSLTTSRLSTSNLCRLFSKLAVCAERVDV</sequence>
<organism evidence="1 2">
    <name type="scientific">Irpex rosettiformis</name>
    <dbReference type="NCBI Taxonomy" id="378272"/>
    <lineage>
        <taxon>Eukaryota</taxon>
        <taxon>Fungi</taxon>
        <taxon>Dikarya</taxon>
        <taxon>Basidiomycota</taxon>
        <taxon>Agaricomycotina</taxon>
        <taxon>Agaricomycetes</taxon>
        <taxon>Polyporales</taxon>
        <taxon>Irpicaceae</taxon>
        <taxon>Irpex</taxon>
    </lineage>
</organism>
<dbReference type="Proteomes" id="UP001055072">
    <property type="component" value="Unassembled WGS sequence"/>
</dbReference>
<comment type="caution">
    <text evidence="1">The sequence shown here is derived from an EMBL/GenBank/DDBJ whole genome shotgun (WGS) entry which is preliminary data.</text>
</comment>